<dbReference type="PROSITE" id="PS50828">
    <property type="entry name" value="SMR"/>
    <property type="match status" value="1"/>
</dbReference>
<dbReference type="InterPro" id="IPR047688">
    <property type="entry name" value="Endonuc_SmrA"/>
</dbReference>
<accession>A0A345IRZ6</accession>
<proteinExistence type="predicted"/>
<dbReference type="PANTHER" id="PTHR35562:SF2">
    <property type="entry name" value="DNA ENDONUCLEASE SMRA-RELATED"/>
    <property type="match status" value="1"/>
</dbReference>
<name>A0A345IRZ6_SERMA</name>
<sequence length="222" mass="25346">MPLTIPGLQPWQGVLQSTPFPAVKAAVQERWNMSEQEKDFFEQAMADVVPLASGRQTLYLKPQETVDKSARREAQRLRQENFLSTDFLEVIPCEQPLEFKGEGIQQGVLDKLRNGRYPPQASLNLLRQSVEASRQALFRFILQAEAQNLRSLLIVHGRGRQNESHPNIVRSYVAKWLAQFEQVQAFCRALPRDGGEGACYVTLRKSVQAKAENFERHAKRSR</sequence>
<dbReference type="Gene3D" id="3.30.1370.110">
    <property type="match status" value="1"/>
</dbReference>
<dbReference type="NCBIfam" id="NF033154">
    <property type="entry name" value="endonuc_SmrA"/>
    <property type="match status" value="1"/>
</dbReference>
<evidence type="ECO:0000313" key="2">
    <source>
        <dbReference type="EMBL" id="AXH02618.1"/>
    </source>
</evidence>
<dbReference type="Pfam" id="PF01713">
    <property type="entry name" value="Smr"/>
    <property type="match status" value="1"/>
</dbReference>
<dbReference type="SMART" id="SM00463">
    <property type="entry name" value="SMR"/>
    <property type="match status" value="1"/>
</dbReference>
<dbReference type="InterPro" id="IPR002625">
    <property type="entry name" value="Smr_dom"/>
</dbReference>
<protein>
    <recommendedName>
        <fullName evidence="1">Smr domain-containing protein</fullName>
    </recommendedName>
</protein>
<dbReference type="PANTHER" id="PTHR35562">
    <property type="entry name" value="DNA ENDONUCLEASE SMRA-RELATED"/>
    <property type="match status" value="1"/>
</dbReference>
<organism evidence="2">
    <name type="scientific">Serratia marcescens</name>
    <dbReference type="NCBI Taxonomy" id="615"/>
    <lineage>
        <taxon>Bacteria</taxon>
        <taxon>Pseudomonadati</taxon>
        <taxon>Pseudomonadota</taxon>
        <taxon>Gammaproteobacteria</taxon>
        <taxon>Enterobacterales</taxon>
        <taxon>Yersiniaceae</taxon>
        <taxon>Serratia</taxon>
    </lineage>
</organism>
<dbReference type="EMBL" id="MH460883">
    <property type="protein sequence ID" value="AXH02618.1"/>
    <property type="molecule type" value="Genomic_DNA"/>
</dbReference>
<dbReference type="SUPFAM" id="SSF160443">
    <property type="entry name" value="SMR domain-like"/>
    <property type="match status" value="1"/>
</dbReference>
<dbReference type="GO" id="GO:0004520">
    <property type="term" value="F:DNA endonuclease activity"/>
    <property type="evidence" value="ECO:0007669"/>
    <property type="project" value="TreeGrafter"/>
</dbReference>
<dbReference type="InterPro" id="IPR036063">
    <property type="entry name" value="Smr_dom_sf"/>
</dbReference>
<dbReference type="AlphaFoldDB" id="A0A345IRZ6"/>
<feature type="domain" description="Smr" evidence="1">
    <location>
        <begin position="123"/>
        <end position="204"/>
    </location>
</feature>
<evidence type="ECO:0000259" key="1">
    <source>
        <dbReference type="PROSITE" id="PS50828"/>
    </source>
</evidence>
<reference evidence="2" key="1">
    <citation type="submission" date="2018-06" db="EMBL/GenBank/DDBJ databases">
        <title>SME-4 producing Serratia marcescens from Argentina and comparison with genomes of other SME-producers.</title>
        <authorList>
            <person name="Dabos L."/>
            <person name="Patino Navarrete R."/>
            <person name="Naas T."/>
        </authorList>
    </citation>
    <scope>NUCLEOTIDE SEQUENCE</scope>
    <source>
        <strain evidence="2">S8</strain>
    </source>
</reference>